<sequence length="196" mass="22988">MISREQIEDRIIRVIRERFLKYSDEVVTKYKDQITRTVNWYVSTLPSHIRKSEAEDLAQEAKIAFIDALKTWDPRRGELWPYVSIRLKGSMQDYLRKKKMDQVSGMYEWINSAAHIYLAFNREAIVHDQVDDVLHVDGALQELSEKEQQVVKMYYNEDLTFKEIGDKIGLSESQVSRICNEATRKVKKSVKESQPG</sequence>
<keyword evidence="1" id="KW-0805">Transcription regulation</keyword>
<evidence type="ECO:0000256" key="1">
    <source>
        <dbReference type="ARBA" id="ARBA00023015"/>
    </source>
</evidence>
<accession>A0A1F4SLW8</accession>
<evidence type="ECO:0000256" key="3">
    <source>
        <dbReference type="ARBA" id="ARBA00023125"/>
    </source>
</evidence>
<evidence type="ECO:0000259" key="6">
    <source>
        <dbReference type="Pfam" id="PF04545"/>
    </source>
</evidence>
<name>A0A1F4SLW8_UNCSA</name>
<keyword evidence="3" id="KW-0238">DNA-binding</keyword>
<dbReference type="InterPro" id="IPR013324">
    <property type="entry name" value="RNA_pol_sigma_r3/r4-like"/>
</dbReference>
<dbReference type="InterPro" id="IPR013325">
    <property type="entry name" value="RNA_pol_sigma_r2"/>
</dbReference>
<gene>
    <name evidence="7" type="ORF">A2310_01320</name>
</gene>
<dbReference type="CDD" id="cd06171">
    <property type="entry name" value="Sigma70_r4"/>
    <property type="match status" value="1"/>
</dbReference>
<dbReference type="Gene3D" id="1.10.10.10">
    <property type="entry name" value="Winged helix-like DNA-binding domain superfamily/Winged helix DNA-binding domain"/>
    <property type="match status" value="1"/>
</dbReference>
<dbReference type="NCBIfam" id="TIGR02937">
    <property type="entry name" value="sigma70-ECF"/>
    <property type="match status" value="1"/>
</dbReference>
<dbReference type="PANTHER" id="PTHR30385">
    <property type="entry name" value="SIGMA FACTOR F FLAGELLAR"/>
    <property type="match status" value="1"/>
</dbReference>
<dbReference type="InterPro" id="IPR007630">
    <property type="entry name" value="RNA_pol_sigma70_r4"/>
</dbReference>
<reference evidence="7 8" key="1">
    <citation type="journal article" date="2016" name="Nat. Commun.">
        <title>Thousands of microbial genomes shed light on interconnected biogeochemical processes in an aquifer system.</title>
        <authorList>
            <person name="Anantharaman K."/>
            <person name="Brown C.T."/>
            <person name="Hug L.A."/>
            <person name="Sharon I."/>
            <person name="Castelle C.J."/>
            <person name="Probst A.J."/>
            <person name="Thomas B.C."/>
            <person name="Singh A."/>
            <person name="Wilkins M.J."/>
            <person name="Karaoz U."/>
            <person name="Brodie E.L."/>
            <person name="Williams K.H."/>
            <person name="Hubbard S.S."/>
            <person name="Banfield J.F."/>
        </authorList>
    </citation>
    <scope>NUCLEOTIDE SEQUENCE [LARGE SCALE GENOMIC DNA]</scope>
</reference>
<dbReference type="Gene3D" id="1.10.1740.10">
    <property type="match status" value="1"/>
</dbReference>
<comment type="caution">
    <text evidence="7">The sequence shown here is derived from an EMBL/GenBank/DDBJ whole genome shotgun (WGS) entry which is preliminary data.</text>
</comment>
<dbReference type="InterPro" id="IPR036388">
    <property type="entry name" value="WH-like_DNA-bd_sf"/>
</dbReference>
<dbReference type="GO" id="GO:0003677">
    <property type="term" value="F:DNA binding"/>
    <property type="evidence" value="ECO:0007669"/>
    <property type="project" value="UniProtKB-KW"/>
</dbReference>
<dbReference type="Pfam" id="PF04542">
    <property type="entry name" value="Sigma70_r2"/>
    <property type="match status" value="1"/>
</dbReference>
<dbReference type="InterPro" id="IPR000943">
    <property type="entry name" value="RNA_pol_sigma70"/>
</dbReference>
<evidence type="ECO:0000256" key="2">
    <source>
        <dbReference type="ARBA" id="ARBA00023082"/>
    </source>
</evidence>
<evidence type="ECO:0000313" key="8">
    <source>
        <dbReference type="Proteomes" id="UP000178417"/>
    </source>
</evidence>
<keyword evidence="2" id="KW-0731">Sigma factor</keyword>
<protein>
    <recommendedName>
        <fullName evidence="9">RNA polymerase sigma-70 region 4 domain-containing protein</fullName>
    </recommendedName>
</protein>
<dbReference type="Pfam" id="PF04545">
    <property type="entry name" value="Sigma70_r4"/>
    <property type="match status" value="1"/>
</dbReference>
<dbReference type="Proteomes" id="UP000178417">
    <property type="component" value="Unassembled WGS sequence"/>
</dbReference>
<organism evidence="7 8">
    <name type="scientific">candidate division WOR-1 bacterium RIFOXYB2_FULL_37_13</name>
    <dbReference type="NCBI Taxonomy" id="1802579"/>
    <lineage>
        <taxon>Bacteria</taxon>
        <taxon>Bacillati</taxon>
        <taxon>Saganbacteria</taxon>
    </lineage>
</organism>
<dbReference type="EMBL" id="MEUB01000044">
    <property type="protein sequence ID" value="OGC21390.1"/>
    <property type="molecule type" value="Genomic_DNA"/>
</dbReference>
<dbReference type="SUPFAM" id="SSF88659">
    <property type="entry name" value="Sigma3 and sigma4 domains of RNA polymerase sigma factors"/>
    <property type="match status" value="1"/>
</dbReference>
<evidence type="ECO:0000256" key="4">
    <source>
        <dbReference type="ARBA" id="ARBA00023163"/>
    </source>
</evidence>
<evidence type="ECO:0000259" key="5">
    <source>
        <dbReference type="Pfam" id="PF04542"/>
    </source>
</evidence>
<dbReference type="SUPFAM" id="SSF88946">
    <property type="entry name" value="Sigma2 domain of RNA polymerase sigma factors"/>
    <property type="match status" value="1"/>
</dbReference>
<dbReference type="STRING" id="1802579.A2310_01320"/>
<dbReference type="InterPro" id="IPR014284">
    <property type="entry name" value="RNA_pol_sigma-70_dom"/>
</dbReference>
<dbReference type="PRINTS" id="PR00046">
    <property type="entry name" value="SIGMA70FCT"/>
</dbReference>
<evidence type="ECO:0008006" key="9">
    <source>
        <dbReference type="Google" id="ProtNLM"/>
    </source>
</evidence>
<keyword evidence="4" id="KW-0804">Transcription</keyword>
<dbReference type="AlphaFoldDB" id="A0A1F4SLW8"/>
<feature type="domain" description="RNA polymerase sigma-70 region 2" evidence="5">
    <location>
        <begin position="27"/>
        <end position="99"/>
    </location>
</feature>
<dbReference type="GO" id="GO:0006352">
    <property type="term" value="P:DNA-templated transcription initiation"/>
    <property type="evidence" value="ECO:0007669"/>
    <property type="project" value="InterPro"/>
</dbReference>
<feature type="domain" description="RNA polymerase sigma-70 region 4" evidence="6">
    <location>
        <begin position="139"/>
        <end position="188"/>
    </location>
</feature>
<dbReference type="GO" id="GO:0016987">
    <property type="term" value="F:sigma factor activity"/>
    <property type="evidence" value="ECO:0007669"/>
    <property type="project" value="UniProtKB-KW"/>
</dbReference>
<evidence type="ECO:0000313" key="7">
    <source>
        <dbReference type="EMBL" id="OGC21390.1"/>
    </source>
</evidence>
<proteinExistence type="predicted"/>
<dbReference type="InterPro" id="IPR007627">
    <property type="entry name" value="RNA_pol_sigma70_r2"/>
</dbReference>